<proteinExistence type="predicted"/>
<sequence>MDEDYNLWVLLHQTTDAALRARQKELDQFDISVIEVGVLVVTQAIGEKATPSEISRRIFREPHTVSALLNRMEKRGLVRKTQDLDRKNLVRVSITEKGR</sequence>
<dbReference type="EMBL" id="BARS01027442">
    <property type="protein sequence ID" value="GAG11936.1"/>
    <property type="molecule type" value="Genomic_DNA"/>
</dbReference>
<reference evidence="2" key="1">
    <citation type="journal article" date="2014" name="Front. Microbiol.">
        <title>High frequency of phylogenetically diverse reductive dehalogenase-homologous genes in deep subseafloor sedimentary metagenomes.</title>
        <authorList>
            <person name="Kawai M."/>
            <person name="Futagami T."/>
            <person name="Toyoda A."/>
            <person name="Takaki Y."/>
            <person name="Nishi S."/>
            <person name="Hori S."/>
            <person name="Arai W."/>
            <person name="Tsubouchi T."/>
            <person name="Morono Y."/>
            <person name="Uchiyama I."/>
            <person name="Ito T."/>
            <person name="Fujiyama A."/>
            <person name="Inagaki F."/>
            <person name="Takami H."/>
        </authorList>
    </citation>
    <scope>NUCLEOTIDE SEQUENCE</scope>
    <source>
        <strain evidence="2">Expedition CK06-06</strain>
    </source>
</reference>
<protein>
    <recommendedName>
        <fullName evidence="1">HTH marR-type domain-containing protein</fullName>
    </recommendedName>
</protein>
<dbReference type="SUPFAM" id="SSF46785">
    <property type="entry name" value="Winged helix' DNA-binding domain"/>
    <property type="match status" value="1"/>
</dbReference>
<name>X0WGW9_9ZZZZ</name>
<dbReference type="InterPro" id="IPR000835">
    <property type="entry name" value="HTH_MarR-typ"/>
</dbReference>
<feature type="non-terminal residue" evidence="2">
    <location>
        <position position="99"/>
    </location>
</feature>
<feature type="domain" description="HTH marR-type" evidence="1">
    <location>
        <begin position="4"/>
        <end position="99"/>
    </location>
</feature>
<dbReference type="InterPro" id="IPR036388">
    <property type="entry name" value="WH-like_DNA-bd_sf"/>
</dbReference>
<dbReference type="PROSITE" id="PS50995">
    <property type="entry name" value="HTH_MARR_2"/>
    <property type="match status" value="1"/>
</dbReference>
<gene>
    <name evidence="2" type="ORF">S01H1_43109</name>
</gene>
<dbReference type="AlphaFoldDB" id="X0WGW9"/>
<organism evidence="2">
    <name type="scientific">marine sediment metagenome</name>
    <dbReference type="NCBI Taxonomy" id="412755"/>
    <lineage>
        <taxon>unclassified sequences</taxon>
        <taxon>metagenomes</taxon>
        <taxon>ecological metagenomes</taxon>
    </lineage>
</organism>
<accession>X0WGW9</accession>
<dbReference type="GO" id="GO:0003700">
    <property type="term" value="F:DNA-binding transcription factor activity"/>
    <property type="evidence" value="ECO:0007669"/>
    <property type="project" value="InterPro"/>
</dbReference>
<evidence type="ECO:0000313" key="2">
    <source>
        <dbReference type="EMBL" id="GAG11936.1"/>
    </source>
</evidence>
<dbReference type="Gene3D" id="1.10.10.10">
    <property type="entry name" value="Winged helix-like DNA-binding domain superfamily/Winged helix DNA-binding domain"/>
    <property type="match status" value="1"/>
</dbReference>
<dbReference type="Pfam" id="PF12802">
    <property type="entry name" value="MarR_2"/>
    <property type="match status" value="1"/>
</dbReference>
<evidence type="ECO:0000259" key="1">
    <source>
        <dbReference type="PROSITE" id="PS50995"/>
    </source>
</evidence>
<dbReference type="InterPro" id="IPR036390">
    <property type="entry name" value="WH_DNA-bd_sf"/>
</dbReference>
<comment type="caution">
    <text evidence="2">The sequence shown here is derived from an EMBL/GenBank/DDBJ whole genome shotgun (WGS) entry which is preliminary data.</text>
</comment>